<dbReference type="Proteomes" id="UP000807306">
    <property type="component" value="Unassembled WGS sequence"/>
</dbReference>
<proteinExistence type="predicted"/>
<sequence>MTEATSLYLLPSHPSISSLDPLSVCDDDNPTAWAVIAKSIKTFRAQPGHTIHHLPHLIEDLSYSVQKDGNVDTKFLRKNLAEIFPGPDYLSAAAALDSILDAALSMPFSFPSNTLRYIDKSHPLCELQSPQIVCLLSHQILNTLSPPPSNDWGCTFIMWYSEPQALEEAVAGYLRTIFDFFTLKPWSGLNVSLQYHLSPAQESVTHELTTWKNCMALDVCSNIFLERVSNRNTPFPHGRIACTLVASNKYPGFGPACTQEELVTAACPPLLLLGALFILPPLHSEAVLVARGNFPVAKWVGQGRYARYQGMTSSDYYTFLFLDAAELDHDQVTQGNLPLLPDLMVDNFTRDLHKAYVGFQFLTTLGCEEIASPLWGAGSFGGNPVVKFLILGAAAARAGIKVYLTIEEERYIAENSSAHTVPNSLFSSLEELKSRCTETSVGEMVMTGPQVQIW</sequence>
<gene>
    <name evidence="2" type="ORF">CPB83DRAFT_878669</name>
</gene>
<feature type="non-terminal residue" evidence="2">
    <location>
        <position position="1"/>
    </location>
</feature>
<evidence type="ECO:0000313" key="2">
    <source>
        <dbReference type="EMBL" id="KAF9535488.1"/>
    </source>
</evidence>
<comment type="caution">
    <text evidence="2">The sequence shown here is derived from an EMBL/GenBank/DDBJ whole genome shotgun (WGS) entry which is preliminary data.</text>
</comment>
<name>A0A9P6JWU5_9AGAR</name>
<dbReference type="InterPro" id="IPR007724">
    <property type="entry name" value="Poly_GlycHdrlase"/>
</dbReference>
<dbReference type="GO" id="GO:1990966">
    <property type="term" value="P:ATP generation from poly-ADP-D-ribose"/>
    <property type="evidence" value="ECO:0007669"/>
    <property type="project" value="TreeGrafter"/>
</dbReference>
<dbReference type="GO" id="GO:0005737">
    <property type="term" value="C:cytoplasm"/>
    <property type="evidence" value="ECO:0007669"/>
    <property type="project" value="TreeGrafter"/>
</dbReference>
<dbReference type="Pfam" id="PF05028">
    <property type="entry name" value="PARG_cat_C"/>
    <property type="match status" value="1"/>
</dbReference>
<dbReference type="GO" id="GO:0006282">
    <property type="term" value="P:regulation of DNA repair"/>
    <property type="evidence" value="ECO:0007669"/>
    <property type="project" value="InterPro"/>
</dbReference>
<dbReference type="GO" id="GO:0004649">
    <property type="term" value="F:poly(ADP-ribose) glycohydrolase activity"/>
    <property type="evidence" value="ECO:0007669"/>
    <property type="project" value="InterPro"/>
</dbReference>
<organism evidence="2 3">
    <name type="scientific">Crepidotus variabilis</name>
    <dbReference type="NCBI Taxonomy" id="179855"/>
    <lineage>
        <taxon>Eukaryota</taxon>
        <taxon>Fungi</taxon>
        <taxon>Dikarya</taxon>
        <taxon>Basidiomycota</taxon>
        <taxon>Agaricomycotina</taxon>
        <taxon>Agaricomycetes</taxon>
        <taxon>Agaricomycetidae</taxon>
        <taxon>Agaricales</taxon>
        <taxon>Agaricineae</taxon>
        <taxon>Crepidotaceae</taxon>
        <taxon>Crepidotus</taxon>
    </lineage>
</organism>
<dbReference type="EMBL" id="MU157824">
    <property type="protein sequence ID" value="KAF9535488.1"/>
    <property type="molecule type" value="Genomic_DNA"/>
</dbReference>
<dbReference type="AlphaFoldDB" id="A0A9P6JWU5"/>
<dbReference type="PANTHER" id="PTHR12837:SF0">
    <property type="entry name" value="POLY(ADP-RIBOSE) GLYCOHYDROLASE"/>
    <property type="match status" value="1"/>
</dbReference>
<feature type="domain" description="PARG catalytic Macro" evidence="1">
    <location>
        <begin position="245"/>
        <end position="408"/>
    </location>
</feature>
<reference evidence="2" key="1">
    <citation type="submission" date="2020-11" db="EMBL/GenBank/DDBJ databases">
        <authorList>
            <consortium name="DOE Joint Genome Institute"/>
            <person name="Ahrendt S."/>
            <person name="Riley R."/>
            <person name="Andreopoulos W."/>
            <person name="Labutti K."/>
            <person name="Pangilinan J."/>
            <person name="Ruiz-Duenas F.J."/>
            <person name="Barrasa J.M."/>
            <person name="Sanchez-Garcia M."/>
            <person name="Camarero S."/>
            <person name="Miyauchi S."/>
            <person name="Serrano A."/>
            <person name="Linde D."/>
            <person name="Babiker R."/>
            <person name="Drula E."/>
            <person name="Ayuso-Fernandez I."/>
            <person name="Pacheco R."/>
            <person name="Padilla G."/>
            <person name="Ferreira P."/>
            <person name="Barriuso J."/>
            <person name="Kellner H."/>
            <person name="Castanera R."/>
            <person name="Alfaro M."/>
            <person name="Ramirez L."/>
            <person name="Pisabarro A.G."/>
            <person name="Kuo A."/>
            <person name="Tritt A."/>
            <person name="Lipzen A."/>
            <person name="He G."/>
            <person name="Yan M."/>
            <person name="Ng V."/>
            <person name="Cullen D."/>
            <person name="Martin F."/>
            <person name="Rosso M.-N."/>
            <person name="Henrissat B."/>
            <person name="Hibbett D."/>
            <person name="Martinez A.T."/>
            <person name="Grigoriev I.V."/>
        </authorList>
    </citation>
    <scope>NUCLEOTIDE SEQUENCE</scope>
    <source>
        <strain evidence="2">CBS 506.95</strain>
    </source>
</reference>
<dbReference type="InterPro" id="IPR046372">
    <property type="entry name" value="PARG_cat_C"/>
</dbReference>
<evidence type="ECO:0000313" key="3">
    <source>
        <dbReference type="Proteomes" id="UP000807306"/>
    </source>
</evidence>
<accession>A0A9P6JWU5</accession>
<protein>
    <recommendedName>
        <fullName evidence="1">PARG catalytic Macro domain-containing protein</fullName>
    </recommendedName>
</protein>
<keyword evidence="3" id="KW-1185">Reference proteome</keyword>
<dbReference type="OrthoDB" id="1937899at2759"/>
<dbReference type="GO" id="GO:0009225">
    <property type="term" value="P:nucleotide-sugar metabolic process"/>
    <property type="evidence" value="ECO:0007669"/>
    <property type="project" value="TreeGrafter"/>
</dbReference>
<evidence type="ECO:0000259" key="1">
    <source>
        <dbReference type="Pfam" id="PF05028"/>
    </source>
</evidence>
<dbReference type="PANTHER" id="PTHR12837">
    <property type="entry name" value="POLY ADP-RIBOSE GLYCOHYDROLASE"/>
    <property type="match status" value="1"/>
</dbReference>
<dbReference type="GO" id="GO:0005634">
    <property type="term" value="C:nucleus"/>
    <property type="evidence" value="ECO:0007669"/>
    <property type="project" value="TreeGrafter"/>
</dbReference>
<dbReference type="GO" id="GO:0005975">
    <property type="term" value="P:carbohydrate metabolic process"/>
    <property type="evidence" value="ECO:0007669"/>
    <property type="project" value="InterPro"/>
</dbReference>